<dbReference type="InterPro" id="IPR053967">
    <property type="entry name" value="LlgE_F_G-like_D1"/>
</dbReference>
<dbReference type="InterPro" id="IPR010930">
    <property type="entry name" value="Flg_bb/hook_C_dom"/>
</dbReference>
<evidence type="ECO:0000256" key="3">
    <source>
        <dbReference type="ARBA" id="ARBA00023143"/>
    </source>
</evidence>
<feature type="domain" description="Flagellar hook protein FlgE/F/G-like D1" evidence="8">
    <location>
        <begin position="81"/>
        <end position="147"/>
    </location>
</feature>
<comment type="subcellular location">
    <subcellularLocation>
        <location evidence="1 6">Bacterial flagellum basal body</location>
    </subcellularLocation>
</comment>
<evidence type="ECO:0000256" key="4">
    <source>
        <dbReference type="ARBA" id="ARBA00038560"/>
    </source>
</evidence>
<dbReference type="Pfam" id="PF06429">
    <property type="entry name" value="Flg_bbr_C"/>
    <property type="match status" value="1"/>
</dbReference>
<evidence type="ECO:0000313" key="9">
    <source>
        <dbReference type="EMBL" id="TDN48356.1"/>
    </source>
</evidence>
<comment type="caution">
    <text evidence="9">The sequence shown here is derived from an EMBL/GenBank/DDBJ whole genome shotgun (WGS) entry which is preliminary data.</text>
</comment>
<dbReference type="OrthoDB" id="9804559at2"/>
<organism evidence="9 10">
    <name type="scientific">Azoarcus indigens</name>
    <dbReference type="NCBI Taxonomy" id="29545"/>
    <lineage>
        <taxon>Bacteria</taxon>
        <taxon>Pseudomonadati</taxon>
        <taxon>Pseudomonadota</taxon>
        <taxon>Betaproteobacteria</taxon>
        <taxon>Rhodocyclales</taxon>
        <taxon>Zoogloeaceae</taxon>
        <taxon>Azoarcus</taxon>
    </lineage>
</organism>
<dbReference type="RefSeq" id="WP_133593443.1">
    <property type="nucleotide sequence ID" value="NZ_SNVV01000015.1"/>
</dbReference>
<evidence type="ECO:0000256" key="6">
    <source>
        <dbReference type="RuleBase" id="RU362116"/>
    </source>
</evidence>
<evidence type="ECO:0000256" key="1">
    <source>
        <dbReference type="ARBA" id="ARBA00004117"/>
    </source>
</evidence>
<dbReference type="InterPro" id="IPR012836">
    <property type="entry name" value="FlgF"/>
</dbReference>
<keyword evidence="9" id="KW-0969">Cilium</keyword>
<reference evidence="9 10" key="1">
    <citation type="submission" date="2019-03" db="EMBL/GenBank/DDBJ databases">
        <title>Genomic Encyclopedia of Type Strains, Phase IV (KMG-IV): sequencing the most valuable type-strain genomes for metagenomic binning, comparative biology and taxonomic classification.</title>
        <authorList>
            <person name="Goeker M."/>
        </authorList>
    </citation>
    <scope>NUCLEOTIDE SEQUENCE [LARGE SCALE GENOMIC DNA]</scope>
    <source>
        <strain evidence="9 10">DSM 12121</strain>
    </source>
</reference>
<protein>
    <recommendedName>
        <fullName evidence="5 6">Flagellar basal-body rod protein FlgF</fullName>
    </recommendedName>
</protein>
<evidence type="ECO:0000313" key="10">
    <source>
        <dbReference type="Proteomes" id="UP000295129"/>
    </source>
</evidence>
<evidence type="ECO:0000259" key="8">
    <source>
        <dbReference type="Pfam" id="PF22692"/>
    </source>
</evidence>
<keyword evidence="9" id="KW-0966">Cell projection</keyword>
<accession>A0A4R6DT78</accession>
<proteinExistence type="inferred from homology"/>
<comment type="similarity">
    <text evidence="2 6">Belongs to the flagella basal body rod proteins family.</text>
</comment>
<dbReference type="NCBIfam" id="NF009280">
    <property type="entry name" value="PRK12640.1"/>
    <property type="match status" value="1"/>
</dbReference>
<evidence type="ECO:0000259" key="7">
    <source>
        <dbReference type="Pfam" id="PF06429"/>
    </source>
</evidence>
<evidence type="ECO:0000256" key="5">
    <source>
        <dbReference type="ARBA" id="ARBA00040228"/>
    </source>
</evidence>
<dbReference type="GO" id="GO:0030694">
    <property type="term" value="C:bacterial-type flagellum basal body, rod"/>
    <property type="evidence" value="ECO:0007669"/>
    <property type="project" value="UniProtKB-UniRule"/>
</dbReference>
<dbReference type="NCBIfam" id="TIGR02490">
    <property type="entry name" value="flgF"/>
    <property type="match status" value="1"/>
</dbReference>
<dbReference type="Proteomes" id="UP000295129">
    <property type="component" value="Unassembled WGS sequence"/>
</dbReference>
<keyword evidence="3 6" id="KW-0975">Bacterial flagellum</keyword>
<keyword evidence="10" id="KW-1185">Reference proteome</keyword>
<keyword evidence="9" id="KW-0282">Flagellum</keyword>
<dbReference type="EMBL" id="SNVV01000015">
    <property type="protein sequence ID" value="TDN48356.1"/>
    <property type="molecule type" value="Genomic_DNA"/>
</dbReference>
<dbReference type="InterPro" id="IPR037925">
    <property type="entry name" value="FlgE/F/G-like"/>
</dbReference>
<name>A0A4R6DT78_9RHOO</name>
<evidence type="ECO:0000256" key="2">
    <source>
        <dbReference type="ARBA" id="ARBA00009677"/>
    </source>
</evidence>
<dbReference type="InterPro" id="IPR020013">
    <property type="entry name" value="Flagellar_FlgE/F/G"/>
</dbReference>
<dbReference type="GO" id="GO:0071978">
    <property type="term" value="P:bacterial-type flagellum-dependent swarming motility"/>
    <property type="evidence" value="ECO:0007669"/>
    <property type="project" value="TreeGrafter"/>
</dbReference>
<dbReference type="SUPFAM" id="SSF117143">
    <property type="entry name" value="Flagellar hook protein flgE"/>
    <property type="match status" value="1"/>
</dbReference>
<dbReference type="PANTHER" id="PTHR30435">
    <property type="entry name" value="FLAGELLAR PROTEIN"/>
    <property type="match status" value="1"/>
</dbReference>
<feature type="domain" description="Flagellar basal-body/hook protein C-terminal" evidence="7">
    <location>
        <begin position="200"/>
        <end position="243"/>
    </location>
</feature>
<dbReference type="PANTHER" id="PTHR30435:SF18">
    <property type="entry name" value="FLAGELLAR BASAL-BODY ROD PROTEIN FLGF"/>
    <property type="match status" value="1"/>
</dbReference>
<comment type="subunit">
    <text evidence="4 6">The basal body constitutes a major portion of the flagellar organelle and consists of five rings (E,L,P,S, and M) mounted on a central rod. The rod consists of about 26 subunits of FlgG in the distal portion, and FlgB, FlgC and FlgF are thought to build up the proximal portion of the rod with about 6 subunits each.</text>
</comment>
<dbReference type="NCBIfam" id="TIGR03506">
    <property type="entry name" value="FlgEFG_subfam"/>
    <property type="match status" value="1"/>
</dbReference>
<sequence length="248" mass="26387">MDRLIYTAMTGAKWTLEQQAAVAHNLANATSTGFRTEMHKLRAVEMQTEAFHSRAFVVDASVATDFTPGPLQFSGNAYDVAVKGKGWLTVQMPDGTEAYTRDGSLEVSVNGVLQTHDGLPLLGATGQPITLPPDSEIVIGEDGTVSAIPSGLGQGNVVNVIDQLKLVNPAEADLVRGDDGLFRLRQGGAAPADANVRVAGGYLEGSNVNVVDQMVTMISLARQFEMQTRMLQTAEQNDQSATQVISAR</sequence>
<dbReference type="Pfam" id="PF22692">
    <property type="entry name" value="LlgE_F_G_D1"/>
    <property type="match status" value="1"/>
</dbReference>
<gene>
    <name evidence="9" type="ORF">C7389_11522</name>
</gene>
<dbReference type="AlphaFoldDB" id="A0A4R6DT78"/>